<evidence type="ECO:0000256" key="1">
    <source>
        <dbReference type="SAM" id="MobiDB-lite"/>
    </source>
</evidence>
<reference evidence="2" key="1">
    <citation type="submission" date="2016-04" db="EMBL/GenBank/DDBJ databases">
        <authorList>
            <person name="Evans L.H."/>
            <person name="Alamgir A."/>
            <person name="Owens N."/>
            <person name="Weber N.D."/>
            <person name="Virtaneva K."/>
            <person name="Barbian K."/>
            <person name="Babar A."/>
            <person name="Rosenke K."/>
        </authorList>
    </citation>
    <scope>NUCLEOTIDE SEQUENCE [LARGE SCALE GENOMIC DNA]</scope>
    <source>
        <strain evidence="2">CBS 101.48</strain>
    </source>
</reference>
<evidence type="ECO:0000313" key="3">
    <source>
        <dbReference type="Proteomes" id="UP000078561"/>
    </source>
</evidence>
<accession>A0A168SM27</accession>
<feature type="compositionally biased region" description="Basic residues" evidence="1">
    <location>
        <begin position="437"/>
        <end position="456"/>
    </location>
</feature>
<evidence type="ECO:0000313" key="2">
    <source>
        <dbReference type="EMBL" id="SAM08628.1"/>
    </source>
</evidence>
<protein>
    <submittedName>
        <fullName evidence="2">Uncharacterized protein</fullName>
    </submittedName>
</protein>
<feature type="compositionally biased region" description="Polar residues" evidence="1">
    <location>
        <begin position="396"/>
        <end position="409"/>
    </location>
</feature>
<keyword evidence="3" id="KW-1185">Reference proteome</keyword>
<name>A0A168SM27_ABSGL</name>
<dbReference type="InParanoid" id="A0A168SM27"/>
<feature type="compositionally biased region" description="Polar residues" evidence="1">
    <location>
        <begin position="155"/>
        <end position="165"/>
    </location>
</feature>
<dbReference type="OrthoDB" id="2138242at2759"/>
<feature type="region of interest" description="Disordered" evidence="1">
    <location>
        <begin position="144"/>
        <end position="165"/>
    </location>
</feature>
<feature type="compositionally biased region" description="Polar residues" evidence="1">
    <location>
        <begin position="687"/>
        <end position="700"/>
    </location>
</feature>
<feature type="compositionally biased region" description="Low complexity" evidence="1">
    <location>
        <begin position="334"/>
        <end position="395"/>
    </location>
</feature>
<proteinExistence type="predicted"/>
<gene>
    <name evidence="2" type="primary">ABSGL_14291.1 scaffold 14385</name>
</gene>
<dbReference type="OMA" id="QNDIGPS"/>
<feature type="region of interest" description="Disordered" evidence="1">
    <location>
        <begin position="658"/>
        <end position="700"/>
    </location>
</feature>
<feature type="compositionally biased region" description="Low complexity" evidence="1">
    <location>
        <begin position="663"/>
        <end position="684"/>
    </location>
</feature>
<feature type="compositionally biased region" description="Low complexity" evidence="1">
    <location>
        <begin position="491"/>
        <end position="504"/>
    </location>
</feature>
<dbReference type="Proteomes" id="UP000078561">
    <property type="component" value="Unassembled WGS sequence"/>
</dbReference>
<feature type="compositionally biased region" description="Low complexity" evidence="1">
    <location>
        <begin position="531"/>
        <end position="558"/>
    </location>
</feature>
<feature type="compositionally biased region" description="Polar residues" evidence="1">
    <location>
        <begin position="237"/>
        <end position="247"/>
    </location>
</feature>
<dbReference type="EMBL" id="LT554895">
    <property type="protein sequence ID" value="SAM08628.1"/>
    <property type="molecule type" value="Genomic_DNA"/>
</dbReference>
<feature type="region of interest" description="Disordered" evidence="1">
    <location>
        <begin position="191"/>
        <end position="302"/>
    </location>
</feature>
<organism evidence="2">
    <name type="scientific">Absidia glauca</name>
    <name type="common">Pin mould</name>
    <dbReference type="NCBI Taxonomy" id="4829"/>
    <lineage>
        <taxon>Eukaryota</taxon>
        <taxon>Fungi</taxon>
        <taxon>Fungi incertae sedis</taxon>
        <taxon>Mucoromycota</taxon>
        <taxon>Mucoromycotina</taxon>
        <taxon>Mucoromycetes</taxon>
        <taxon>Mucorales</taxon>
        <taxon>Cunninghamellaceae</taxon>
        <taxon>Absidia</taxon>
    </lineage>
</organism>
<feature type="compositionally biased region" description="Basic and acidic residues" evidence="1">
    <location>
        <begin position="214"/>
        <end position="223"/>
    </location>
</feature>
<dbReference type="AlphaFoldDB" id="A0A168SM27"/>
<feature type="region of interest" description="Disordered" evidence="1">
    <location>
        <begin position="329"/>
        <end position="562"/>
    </location>
</feature>
<feature type="compositionally biased region" description="Polar residues" evidence="1">
    <location>
        <begin position="275"/>
        <end position="296"/>
    </location>
</feature>
<sequence length="723" mass="79206">MKLLLLLLGYYSNQTPFYLYQIPDTTILLFKLSDISTLFNVTDLAHHPSLTQVPHGECYSTTTAPANNNNEATPEDTDAAIQDYLLSAQVLSRTAVALNRYRLAELCKLKPNDYAAGLADSILKNVATFERVKDEEFQLLDIPLSPVSSPVPSPKQQRSFDSSLNTTATATATAPATNGSNTMKHTLQQGATTSPHVNAVKSEPLSPPPMRLSQPKEIKDEQRPSNSMALDKVLWSNKGTDSSSSFPRANPDDDTSSSNKRQRTERKVLPKPAHTVSSQHTYPNMMNTISSGQGQTLLAKRQGKNSRHLTIFAPSYADQLSVAIRSAPLNSNFPQGQQGQQTGAPGTSHLSQQHQHQSSQHQHQHYSQQQQQQQQHQQQQQQQQYMNSSQSSSLQPGYSNQASTRQPPKTANMLHPGHTLAPLLSPRAAPVISSQHQQHHQQHQQNHHLSHHHHHPEPKTTGGAIGKQEFAIPPIVPSQQQPPHTAHPHHSTGNGNHGYSSSSSLFGRPASSSHHGYSKPSRLEPSVPHPTNGNTNNTSTSNATSTSGSSFPLTAAAAPMPPQTPTTYSFAALQRQQFLQPFEHLFDTIETTRALKSTLDDQIRRSSTLLQTLQASSTTVEGLIRSHVKEMQRDMTAKMDEVLDAMKKRIGQLESKLDVTGESSPSALPSSTTATKSASTPAAPLKSPTTIVKSQNDIGPSEYQSMLTTLRERLDRLESQLDK</sequence>